<comment type="caution">
    <text evidence="2">The sequence shown here is derived from an EMBL/GenBank/DDBJ whole genome shotgun (WGS) entry which is preliminary data.</text>
</comment>
<evidence type="ECO:0000313" key="2">
    <source>
        <dbReference type="EMBL" id="MCJ2185229.1"/>
    </source>
</evidence>
<feature type="region of interest" description="Disordered" evidence="1">
    <location>
        <begin position="244"/>
        <end position="264"/>
    </location>
</feature>
<evidence type="ECO:0000313" key="3">
    <source>
        <dbReference type="Proteomes" id="UP001202281"/>
    </source>
</evidence>
<dbReference type="PROSITE" id="PS51257">
    <property type="entry name" value="PROKAR_LIPOPROTEIN"/>
    <property type="match status" value="1"/>
</dbReference>
<proteinExistence type="predicted"/>
<dbReference type="Proteomes" id="UP001202281">
    <property type="component" value="Unassembled WGS sequence"/>
</dbReference>
<dbReference type="RefSeq" id="WP_243916859.1">
    <property type="nucleotide sequence ID" value="NZ_JALHLG010000001.1"/>
</dbReference>
<dbReference type="EMBL" id="JALHLG010000001">
    <property type="protein sequence ID" value="MCJ2185229.1"/>
    <property type="molecule type" value="Genomic_DNA"/>
</dbReference>
<protein>
    <recommendedName>
        <fullName evidence="4">Lipoprotein</fullName>
    </recommendedName>
</protein>
<evidence type="ECO:0008006" key="4">
    <source>
        <dbReference type="Google" id="ProtNLM"/>
    </source>
</evidence>
<sequence length="278" mass="30033">MQGNSRRGGARRLTAGLAAAALSLLLAACIFTPGKFTSQLDLRKDRTFAFHYTGEILMLPMMDSSSSKTFSAEACHDEETLKERDCTPDEIAGQKAEWEQKRSSKQKRDAQIAQMFLGGIDPSNPDSGRELAAKLRRQAGWKRVEYLGNGKFDVDFALSGKLDHDFIFPTMEGFSMSNSFVRISLRQDGTVRVDAPGFGPVGSSTAMTGMMSGMAKNGGSKNGPAAEADGTFTIHTNAEVLANNTDEGPEPGTRGQSLVWPVNPRTKAAPMALLKMES</sequence>
<keyword evidence="3" id="KW-1185">Reference proteome</keyword>
<organism evidence="2 3">
    <name type="scientific">Novosphingobium beihaiensis</name>
    <dbReference type="NCBI Taxonomy" id="2930389"/>
    <lineage>
        <taxon>Bacteria</taxon>
        <taxon>Pseudomonadati</taxon>
        <taxon>Pseudomonadota</taxon>
        <taxon>Alphaproteobacteria</taxon>
        <taxon>Sphingomonadales</taxon>
        <taxon>Sphingomonadaceae</taxon>
        <taxon>Novosphingobium</taxon>
    </lineage>
</organism>
<gene>
    <name evidence="2" type="ORF">MTR66_00195</name>
</gene>
<name>A0ABT0BJK3_9SPHN</name>
<evidence type="ECO:0000256" key="1">
    <source>
        <dbReference type="SAM" id="MobiDB-lite"/>
    </source>
</evidence>
<accession>A0ABT0BJK3</accession>
<reference evidence="2 3" key="1">
    <citation type="submission" date="2022-04" db="EMBL/GenBank/DDBJ databases">
        <title>Identification of a novel bacterium isolated from mangrove sediments.</title>
        <authorList>
            <person name="Pan X."/>
        </authorList>
    </citation>
    <scope>NUCLEOTIDE SEQUENCE [LARGE SCALE GENOMIC DNA]</scope>
    <source>
        <strain evidence="2 3">B2638</strain>
    </source>
</reference>